<name>A0A067M241_BOTB1</name>
<keyword evidence="3" id="KW-1185">Reference proteome</keyword>
<sequence>MISVENRPVANTVERTLEQFNEIAAALDPELDDNDAANGGVSREYVRFTTQGRANQSPQEPLTVFNVFEPLLPEDLPELKATRDYDSLVGWSHRLDIASGLLTLHIHADLSRPMKVMHGITYPVPSADPAVVTPANVGEIPNYEFATIGDKVSFKLALPALYDRAGGLRVEEREVAAVYDHAIRPSVPRGILQHFPPSYDAETVRDRRHDGRVALSKSHTLTPFEWAKVQDGMLDRFEDDPHLGFARGAFFLVEVKGAKLSRVQQLEPGVPFAPAPLAEDIREWLPWLDLDHEAWQGANLFVDVAQEYRIAKTTVHWRCDSHARILAHALGQDAGVVRAKLTRAFDRTYFQDESALLSDLAGLRWSCADHENELGIVKFNVYTTDKSVAYLPDRGRYAKFIDAKDALLRYVDGSGSHPTSRFISGMGLLYDAAREADQPGTARFEVRLPVRNAGRALVEPLPDDILMDALVPINADVWWNYKTHRLLGLGVLLTWTTVLPFRLRVRPGCLTLVAACCFLLNALNSRPDSWLKWRELLESILPLVSRHGALEAVRQGKTTWLHHVLLDGPDAPAGMPFPQMYRSASSLTLRDIFGVASIKALQHGNDIDRKRRHPMHAEGDRPLQRHNTRRRMVEALPGVVPDIADIPSHARVSLAGIGGLRGITLADAEARVNALWNAMPSCLLQKSPVPQGGDSSVVDPDMGSSHDFFKIPAEAIPSRFRGCQIRLWQGHPPEKYWEIWTTCFTKCFPVRPEDASGKAQCYRQMLYYGEWVDFVKSQPEEVALAVRDRILVQFDRYTWFPAAAQDRPWPAMKWTVPTIGKPYSGAPKHGEPWPRGPCIMTRPKGKRPTRPEA</sequence>
<dbReference type="InParanoid" id="A0A067M241"/>
<proteinExistence type="predicted"/>
<dbReference type="Proteomes" id="UP000027195">
    <property type="component" value="Unassembled WGS sequence"/>
</dbReference>
<dbReference type="STRING" id="930990.A0A067M241"/>
<organism evidence="2 3">
    <name type="scientific">Botryobasidium botryosum (strain FD-172 SS1)</name>
    <dbReference type="NCBI Taxonomy" id="930990"/>
    <lineage>
        <taxon>Eukaryota</taxon>
        <taxon>Fungi</taxon>
        <taxon>Dikarya</taxon>
        <taxon>Basidiomycota</taxon>
        <taxon>Agaricomycotina</taxon>
        <taxon>Agaricomycetes</taxon>
        <taxon>Cantharellales</taxon>
        <taxon>Botryobasidiaceae</taxon>
        <taxon>Botryobasidium</taxon>
    </lineage>
</organism>
<gene>
    <name evidence="2" type="ORF">BOTBODRAFT_182346</name>
</gene>
<dbReference type="OrthoDB" id="3261690at2759"/>
<dbReference type="AlphaFoldDB" id="A0A067M241"/>
<evidence type="ECO:0000256" key="1">
    <source>
        <dbReference type="SAM" id="MobiDB-lite"/>
    </source>
</evidence>
<evidence type="ECO:0000313" key="2">
    <source>
        <dbReference type="EMBL" id="KDQ05661.1"/>
    </source>
</evidence>
<accession>A0A067M241</accession>
<dbReference type="EMBL" id="KL198213">
    <property type="protein sequence ID" value="KDQ05661.1"/>
    <property type="molecule type" value="Genomic_DNA"/>
</dbReference>
<protein>
    <submittedName>
        <fullName evidence="2">Uncharacterized protein</fullName>
    </submittedName>
</protein>
<dbReference type="HOGENOM" id="CLU_338011_0_0_1"/>
<evidence type="ECO:0000313" key="3">
    <source>
        <dbReference type="Proteomes" id="UP000027195"/>
    </source>
</evidence>
<feature type="region of interest" description="Disordered" evidence="1">
    <location>
        <begin position="832"/>
        <end position="853"/>
    </location>
</feature>
<feature type="compositionally biased region" description="Basic residues" evidence="1">
    <location>
        <begin position="843"/>
        <end position="853"/>
    </location>
</feature>
<reference evidence="3" key="1">
    <citation type="journal article" date="2014" name="Proc. Natl. Acad. Sci. U.S.A.">
        <title>Extensive sampling of basidiomycete genomes demonstrates inadequacy of the white-rot/brown-rot paradigm for wood decay fungi.</title>
        <authorList>
            <person name="Riley R."/>
            <person name="Salamov A.A."/>
            <person name="Brown D.W."/>
            <person name="Nagy L.G."/>
            <person name="Floudas D."/>
            <person name="Held B.W."/>
            <person name="Levasseur A."/>
            <person name="Lombard V."/>
            <person name="Morin E."/>
            <person name="Otillar R."/>
            <person name="Lindquist E.A."/>
            <person name="Sun H."/>
            <person name="LaButti K.M."/>
            <person name="Schmutz J."/>
            <person name="Jabbour D."/>
            <person name="Luo H."/>
            <person name="Baker S.E."/>
            <person name="Pisabarro A.G."/>
            <person name="Walton J.D."/>
            <person name="Blanchette R.A."/>
            <person name="Henrissat B."/>
            <person name="Martin F."/>
            <person name="Cullen D."/>
            <person name="Hibbett D.S."/>
            <person name="Grigoriev I.V."/>
        </authorList>
    </citation>
    <scope>NUCLEOTIDE SEQUENCE [LARGE SCALE GENOMIC DNA]</scope>
    <source>
        <strain evidence="3">FD-172 SS1</strain>
    </source>
</reference>